<name>A0AAV5WML7_9BILA</name>
<reference evidence="1" key="1">
    <citation type="submission" date="2023-10" db="EMBL/GenBank/DDBJ databases">
        <title>Genome assembly of Pristionchus species.</title>
        <authorList>
            <person name="Yoshida K."/>
            <person name="Sommer R.J."/>
        </authorList>
    </citation>
    <scope>NUCLEOTIDE SEQUENCE</scope>
    <source>
        <strain evidence="1">RS5133</strain>
    </source>
</reference>
<dbReference type="EMBL" id="BTSY01000006">
    <property type="protein sequence ID" value="GMT31513.1"/>
    <property type="molecule type" value="Genomic_DNA"/>
</dbReference>
<dbReference type="AlphaFoldDB" id="A0AAV5WML7"/>
<dbReference type="Proteomes" id="UP001432322">
    <property type="component" value="Unassembled WGS sequence"/>
</dbReference>
<feature type="non-terminal residue" evidence="1">
    <location>
        <position position="1"/>
    </location>
</feature>
<evidence type="ECO:0000313" key="2">
    <source>
        <dbReference type="Proteomes" id="UP001432322"/>
    </source>
</evidence>
<gene>
    <name evidence="1" type="ORF">PFISCL1PPCAC_22810</name>
</gene>
<organism evidence="1 2">
    <name type="scientific">Pristionchus fissidentatus</name>
    <dbReference type="NCBI Taxonomy" id="1538716"/>
    <lineage>
        <taxon>Eukaryota</taxon>
        <taxon>Metazoa</taxon>
        <taxon>Ecdysozoa</taxon>
        <taxon>Nematoda</taxon>
        <taxon>Chromadorea</taxon>
        <taxon>Rhabditida</taxon>
        <taxon>Rhabditina</taxon>
        <taxon>Diplogasteromorpha</taxon>
        <taxon>Diplogasteroidea</taxon>
        <taxon>Neodiplogasteridae</taxon>
        <taxon>Pristionchus</taxon>
    </lineage>
</organism>
<evidence type="ECO:0000313" key="1">
    <source>
        <dbReference type="EMBL" id="GMT31513.1"/>
    </source>
</evidence>
<sequence>NNVALCTDKSTMVALDNSTEKHLTDEIRKALGGPLEQLGKSLCALHAWADEVLTAVVDCVEKPADADSKKKKEPRGSLGLQHLLSDAVKKFLTEHVSLLGAEGAAKVVRELETRIEDAGKEESVTRVYAHLLAHLVSRGANVMGYEKLRATIKDALARCAVGLWRRGIQDASYTLARVLAYLLLAERDYVEADDAVTGGGAAVWWTERVMGEEKKLKKNAFFAALTTLIESEKEREWSKVDLDSIEQGALTGVESVLTARWVFVDTVLCHLPSLAAKCSATVYDKLVRIVVRAHVEKGELAPLIDRLSASNDLPRATWPVLVSEAVACIQRVLESCRESRARLVVDGDASVSTEEQSRDEKHR</sequence>
<comment type="caution">
    <text evidence="1">The sequence shown here is derived from an EMBL/GenBank/DDBJ whole genome shotgun (WGS) entry which is preliminary data.</text>
</comment>
<proteinExistence type="predicted"/>
<feature type="non-terminal residue" evidence="1">
    <location>
        <position position="363"/>
    </location>
</feature>
<accession>A0AAV5WML7</accession>
<protein>
    <submittedName>
        <fullName evidence="1">Uncharacterized protein</fullName>
    </submittedName>
</protein>
<keyword evidence="2" id="KW-1185">Reference proteome</keyword>